<name>A0ABZ2YPQ0_9BACT</name>
<organism evidence="3 4">
    <name type="scientific">Chitinophaga pollutisoli</name>
    <dbReference type="NCBI Taxonomy" id="3133966"/>
    <lineage>
        <taxon>Bacteria</taxon>
        <taxon>Pseudomonadati</taxon>
        <taxon>Bacteroidota</taxon>
        <taxon>Chitinophagia</taxon>
        <taxon>Chitinophagales</taxon>
        <taxon>Chitinophagaceae</taxon>
        <taxon>Chitinophaga</taxon>
    </lineage>
</organism>
<gene>
    <name evidence="3" type="ORF">WJU16_00255</name>
</gene>
<dbReference type="Pfam" id="PF00326">
    <property type="entry name" value="Peptidase_S9"/>
    <property type="match status" value="1"/>
</dbReference>
<dbReference type="InterPro" id="IPR029058">
    <property type="entry name" value="AB_hydrolase_fold"/>
</dbReference>
<evidence type="ECO:0000313" key="4">
    <source>
        <dbReference type="Proteomes" id="UP001485459"/>
    </source>
</evidence>
<dbReference type="InterPro" id="IPR050955">
    <property type="entry name" value="Plant_Biomass_Hydrol_Est"/>
</dbReference>
<evidence type="ECO:0000259" key="2">
    <source>
        <dbReference type="Pfam" id="PF00326"/>
    </source>
</evidence>
<dbReference type="PANTHER" id="PTHR43037">
    <property type="entry name" value="UNNAMED PRODUCT-RELATED"/>
    <property type="match status" value="1"/>
</dbReference>
<keyword evidence="4" id="KW-1185">Reference proteome</keyword>
<dbReference type="RefSeq" id="WP_341836317.1">
    <property type="nucleotide sequence ID" value="NZ_CP149822.1"/>
</dbReference>
<sequence length="265" mass="29885">MFHLSEKHIPATLTCIFLLFASTVTGQQLTDTVKLKATAFSTINSLVFLPDDYRVTNTNYPVIIYLHGKSKSGNDISKLRLEGVPYWISRGKKIQARNPADGKLYKFIVVSPQAPSWGLKPAEIERMLNDVASRYRIDPKRIYITGYSAGGWATVMALTEKPALTARFAAAVPMSVATIDDKNKKNFKMVADAKVHCWYLAGEGEPHFMEDCMKYVDSTNKYGPGLAKMTIVENFAHKSWISLYDPANKHGIGMNIYEWMLQYRK</sequence>
<reference evidence="4" key="1">
    <citation type="submission" date="2024-03" db="EMBL/GenBank/DDBJ databases">
        <title>Chitinophaga horti sp. nov., isolated from garden soil.</title>
        <authorList>
            <person name="Lee D.S."/>
            <person name="Han D.M."/>
            <person name="Baek J.H."/>
            <person name="Choi D.G."/>
            <person name="Jeon J.H."/>
            <person name="Jeon C.O."/>
        </authorList>
    </citation>
    <scope>NUCLEOTIDE SEQUENCE [LARGE SCALE GENOMIC DNA]</scope>
    <source>
        <strain evidence="4">GPA1</strain>
    </source>
</reference>
<evidence type="ECO:0000313" key="3">
    <source>
        <dbReference type="EMBL" id="WZN41468.1"/>
    </source>
</evidence>
<feature type="domain" description="Peptidase S9 prolyl oligopeptidase catalytic" evidence="2">
    <location>
        <begin position="130"/>
        <end position="183"/>
    </location>
</feature>
<proteinExistence type="predicted"/>
<dbReference type="Proteomes" id="UP001485459">
    <property type="component" value="Chromosome"/>
</dbReference>
<dbReference type="EMBL" id="CP149822">
    <property type="protein sequence ID" value="WZN41468.1"/>
    <property type="molecule type" value="Genomic_DNA"/>
</dbReference>
<dbReference type="SUPFAM" id="SSF53474">
    <property type="entry name" value="alpha/beta-Hydrolases"/>
    <property type="match status" value="1"/>
</dbReference>
<keyword evidence="1" id="KW-0732">Signal</keyword>
<protein>
    <submittedName>
        <fullName evidence="3">Prolyl oligopeptidase family serine peptidase</fullName>
    </submittedName>
</protein>
<dbReference type="Gene3D" id="3.40.50.1820">
    <property type="entry name" value="alpha/beta hydrolase"/>
    <property type="match status" value="1"/>
</dbReference>
<dbReference type="InterPro" id="IPR001375">
    <property type="entry name" value="Peptidase_S9_cat"/>
</dbReference>
<dbReference type="PANTHER" id="PTHR43037:SF1">
    <property type="entry name" value="BLL1128 PROTEIN"/>
    <property type="match status" value="1"/>
</dbReference>
<evidence type="ECO:0000256" key="1">
    <source>
        <dbReference type="ARBA" id="ARBA00022729"/>
    </source>
</evidence>
<accession>A0ABZ2YPQ0</accession>